<name>A0ABN1ER30_9PROT</name>
<dbReference type="PROSITE" id="PS51318">
    <property type="entry name" value="TAT"/>
    <property type="match status" value="1"/>
</dbReference>
<proteinExistence type="predicted"/>
<protein>
    <recommendedName>
        <fullName evidence="4">Twin-arginine translocation pathway signal</fullName>
    </recommendedName>
</protein>
<reference evidence="2 3" key="1">
    <citation type="journal article" date="2019" name="Int. J. Syst. Evol. Microbiol.">
        <title>The Global Catalogue of Microorganisms (GCM) 10K type strain sequencing project: providing services to taxonomists for standard genome sequencing and annotation.</title>
        <authorList>
            <consortium name="The Broad Institute Genomics Platform"/>
            <consortium name="The Broad Institute Genome Sequencing Center for Infectious Disease"/>
            <person name="Wu L."/>
            <person name="Ma J."/>
        </authorList>
    </citation>
    <scope>NUCLEOTIDE SEQUENCE [LARGE SCALE GENOMIC DNA]</scope>
    <source>
        <strain evidence="2 3">JCM 9933</strain>
    </source>
</reference>
<accession>A0ABN1ER30</accession>
<evidence type="ECO:0008006" key="4">
    <source>
        <dbReference type="Google" id="ProtNLM"/>
    </source>
</evidence>
<comment type="caution">
    <text evidence="2">The sequence shown here is derived from an EMBL/GenBank/DDBJ whole genome shotgun (WGS) entry which is preliminary data.</text>
</comment>
<gene>
    <name evidence="2" type="ORF">GCM10009416_08730</name>
</gene>
<dbReference type="Proteomes" id="UP001501588">
    <property type="component" value="Unassembled WGS sequence"/>
</dbReference>
<dbReference type="InterPro" id="IPR006311">
    <property type="entry name" value="TAT_signal"/>
</dbReference>
<dbReference type="RefSeq" id="WP_343893933.1">
    <property type="nucleotide sequence ID" value="NZ_BAAAFZ010000008.1"/>
</dbReference>
<sequence>MRDVDKRARATRRVFLRGAAAAAPVAAVGSAGLLAADAAWAQAAVNLKPGTMVALAKLARDIFPHDKVPDRFYVAAVRPYDGKAGPDAALRAMLEDGVAKLDTAATERFGVRGGYVALNWERDRLPLIEAITGTPFFQTLRSDLVVSFYNQPELWPRFGYEGSSFEHGGYLERGFNDIDWLPQA</sequence>
<dbReference type="EMBL" id="BAAAFZ010000008">
    <property type="protein sequence ID" value="GAA0572343.1"/>
    <property type="molecule type" value="Genomic_DNA"/>
</dbReference>
<evidence type="ECO:0000313" key="2">
    <source>
        <dbReference type="EMBL" id="GAA0572343.1"/>
    </source>
</evidence>
<keyword evidence="1" id="KW-0732">Signal</keyword>
<organism evidence="2 3">
    <name type="scientific">Craurococcus roseus</name>
    <dbReference type="NCBI Taxonomy" id="77585"/>
    <lineage>
        <taxon>Bacteria</taxon>
        <taxon>Pseudomonadati</taxon>
        <taxon>Pseudomonadota</taxon>
        <taxon>Alphaproteobacteria</taxon>
        <taxon>Acetobacterales</taxon>
        <taxon>Acetobacteraceae</taxon>
        <taxon>Craurococcus</taxon>
    </lineage>
</organism>
<evidence type="ECO:0000313" key="3">
    <source>
        <dbReference type="Proteomes" id="UP001501588"/>
    </source>
</evidence>
<evidence type="ECO:0000256" key="1">
    <source>
        <dbReference type="SAM" id="SignalP"/>
    </source>
</evidence>
<feature type="signal peptide" evidence="1">
    <location>
        <begin position="1"/>
        <end position="35"/>
    </location>
</feature>
<keyword evidence="3" id="KW-1185">Reference proteome</keyword>
<feature type="chain" id="PRO_5045671939" description="Twin-arginine translocation pathway signal" evidence="1">
    <location>
        <begin position="36"/>
        <end position="184"/>
    </location>
</feature>